<dbReference type="STRING" id="317010.RU96_GL001111"/>
<dbReference type="PANTHER" id="PTHR42987:SF7">
    <property type="entry name" value="SIGNAL PEPTIDE PEPTIDASE SPPA-RELATED"/>
    <property type="match status" value="1"/>
</dbReference>
<comment type="similarity">
    <text evidence="1">Belongs to the peptidase S49 family.</text>
</comment>
<dbReference type="PANTHER" id="PTHR42987">
    <property type="entry name" value="PEPTIDASE S49"/>
    <property type="match status" value="1"/>
</dbReference>
<dbReference type="CDD" id="cd07023">
    <property type="entry name" value="S49_Sppa_N_C"/>
    <property type="match status" value="1"/>
</dbReference>
<dbReference type="Proteomes" id="UP000182835">
    <property type="component" value="Unassembled WGS sequence"/>
</dbReference>
<dbReference type="GO" id="GO:0008236">
    <property type="term" value="F:serine-type peptidase activity"/>
    <property type="evidence" value="ECO:0007669"/>
    <property type="project" value="UniProtKB-KW"/>
</dbReference>
<name>A0A1L8R9E4_9ENTE</name>
<comment type="caution">
    <text evidence="6">The sequence shown here is derived from an EMBL/GenBank/DDBJ whole genome shotgun (WGS) entry which is preliminary data.</text>
</comment>
<evidence type="ECO:0000313" key="7">
    <source>
        <dbReference type="EMBL" id="PAB02060.1"/>
    </source>
</evidence>
<sequence length="343" mass="37101">MNKRRWIAVVIAVGLFLFSAVSSRVATHNNEDTKEALAGLNALLYGSNQLEKKVLEDGNETQQIAKLSVDGTIADTGSGGIFSTESYSHQDFLAQLKEIQTDENIKAILLEVNSPGGGVYESAEIAKEFAKIKKLKIPVYVSMKNMAASGGYYISAAADKIFATDETVTGSIGVIMSGVNYSGLMEKLGITDQTYKSGALKDMGSATRKPTEKDKEVLQTYVNNAYDRFVKVVANGRHMSEDAVRKIADGRIYDGAQAKNIGLVDEIGFPEDTLAALKKDQKLADAQVIEYTVGDTGFYSSWLGSKVAQWQGLAPSESSKVLHLFESLGSAQAPKPLYYYGGE</sequence>
<dbReference type="EMBL" id="LHUG01000001">
    <property type="protein sequence ID" value="PAB02060.1"/>
    <property type="molecule type" value="Genomic_DNA"/>
</dbReference>
<dbReference type="SUPFAM" id="SSF52096">
    <property type="entry name" value="ClpP/crotonase"/>
    <property type="match status" value="1"/>
</dbReference>
<protein>
    <submittedName>
        <fullName evidence="7">Signal peptidase</fullName>
    </submittedName>
    <submittedName>
        <fullName evidence="6">Signal peptide peptidase SppA, 36K type</fullName>
    </submittedName>
</protein>
<evidence type="ECO:0000313" key="9">
    <source>
        <dbReference type="Proteomes" id="UP000216797"/>
    </source>
</evidence>
<evidence type="ECO:0000256" key="4">
    <source>
        <dbReference type="ARBA" id="ARBA00022825"/>
    </source>
</evidence>
<dbReference type="EMBL" id="JXKG01000002">
    <property type="protein sequence ID" value="OJG16369.1"/>
    <property type="molecule type" value="Genomic_DNA"/>
</dbReference>
<keyword evidence="9" id="KW-1185">Reference proteome</keyword>
<dbReference type="Proteomes" id="UP000216797">
    <property type="component" value="Unassembled WGS sequence"/>
</dbReference>
<evidence type="ECO:0000313" key="6">
    <source>
        <dbReference type="EMBL" id="OJG16369.1"/>
    </source>
</evidence>
<evidence type="ECO:0000256" key="1">
    <source>
        <dbReference type="ARBA" id="ARBA00008683"/>
    </source>
</evidence>
<keyword evidence="3" id="KW-0378">Hydrolase</keyword>
<gene>
    <name evidence="7" type="ORF">AKL21_00665</name>
    <name evidence="6" type="ORF">RU96_GL001111</name>
</gene>
<evidence type="ECO:0000256" key="3">
    <source>
        <dbReference type="ARBA" id="ARBA00022801"/>
    </source>
</evidence>
<dbReference type="RefSeq" id="WP_071863940.1">
    <property type="nucleotide sequence ID" value="NZ_JBHLVQ010000010.1"/>
</dbReference>
<dbReference type="InterPro" id="IPR002142">
    <property type="entry name" value="Peptidase_S49"/>
</dbReference>
<organism evidence="6 8">
    <name type="scientific">Enterococcus canintestini</name>
    <dbReference type="NCBI Taxonomy" id="317010"/>
    <lineage>
        <taxon>Bacteria</taxon>
        <taxon>Bacillati</taxon>
        <taxon>Bacillota</taxon>
        <taxon>Bacilli</taxon>
        <taxon>Lactobacillales</taxon>
        <taxon>Enterococcaceae</taxon>
        <taxon>Enterococcus</taxon>
    </lineage>
</organism>
<dbReference type="InterPro" id="IPR004635">
    <property type="entry name" value="Pept_S49_SppA"/>
</dbReference>
<keyword evidence="2" id="KW-0645">Protease</keyword>
<dbReference type="NCBIfam" id="TIGR00706">
    <property type="entry name" value="SppA_dom"/>
    <property type="match status" value="1"/>
</dbReference>
<dbReference type="InterPro" id="IPR029045">
    <property type="entry name" value="ClpP/crotonase-like_dom_sf"/>
</dbReference>
<evidence type="ECO:0000256" key="2">
    <source>
        <dbReference type="ARBA" id="ARBA00022670"/>
    </source>
</evidence>
<dbReference type="OrthoDB" id="9764363at2"/>
<proteinExistence type="inferred from homology"/>
<dbReference type="AlphaFoldDB" id="A0A1L8R9E4"/>
<dbReference type="GO" id="GO:0006508">
    <property type="term" value="P:proteolysis"/>
    <property type="evidence" value="ECO:0007669"/>
    <property type="project" value="UniProtKB-KW"/>
</dbReference>
<accession>A0A1L8R9E4</accession>
<dbReference type="Pfam" id="PF01343">
    <property type="entry name" value="Peptidase_S49"/>
    <property type="match status" value="1"/>
</dbReference>
<reference evidence="7 9" key="2">
    <citation type="submission" date="2015-08" db="EMBL/GenBank/DDBJ databases">
        <title>Enterococcus genome sequence.</title>
        <authorList>
            <person name="Acedo J.Z."/>
            <person name="Vederas J.C."/>
        </authorList>
    </citation>
    <scope>NUCLEOTIDE SEQUENCE [LARGE SCALE GENOMIC DNA]</scope>
    <source>
        <strain evidence="7 9">49</strain>
    </source>
</reference>
<keyword evidence="4" id="KW-0720">Serine protease</keyword>
<dbReference type="InterPro" id="IPR047272">
    <property type="entry name" value="S49_SppA_C"/>
</dbReference>
<reference evidence="6 8" key="1">
    <citation type="submission" date="2014-12" db="EMBL/GenBank/DDBJ databases">
        <title>Draft genome sequences of 29 type strains of Enterococci.</title>
        <authorList>
            <person name="Zhong Z."/>
            <person name="Sun Z."/>
            <person name="Liu W."/>
            <person name="Zhang W."/>
            <person name="Zhang H."/>
        </authorList>
    </citation>
    <scope>NUCLEOTIDE SEQUENCE [LARGE SCALE GENOMIC DNA]</scope>
    <source>
        <strain evidence="6 8">DSM 21207</strain>
    </source>
</reference>
<evidence type="ECO:0000259" key="5">
    <source>
        <dbReference type="Pfam" id="PF01343"/>
    </source>
</evidence>
<evidence type="ECO:0000313" key="8">
    <source>
        <dbReference type="Proteomes" id="UP000182835"/>
    </source>
</evidence>
<feature type="domain" description="Peptidase S49" evidence="5">
    <location>
        <begin position="133"/>
        <end position="283"/>
    </location>
</feature>
<dbReference type="Gene3D" id="3.90.226.10">
    <property type="entry name" value="2-enoyl-CoA Hydratase, Chain A, domain 1"/>
    <property type="match status" value="2"/>
</dbReference>